<protein>
    <submittedName>
        <fullName evidence="2">Uncharacterized protein</fullName>
    </submittedName>
</protein>
<dbReference type="AlphaFoldDB" id="A0AA35TB10"/>
<dbReference type="EMBL" id="CASHTH010003384">
    <property type="protein sequence ID" value="CAI8044253.1"/>
    <property type="molecule type" value="Genomic_DNA"/>
</dbReference>
<sequence length="595" mass="66353">MAFRFLLLCLACVHLGLTAPFGDDGREIVRSKRRSPSPAPPTPFPEVLVDFSVRRLGKDLMEMFDVQEDPFCDEGLDAPGNITIHTFYRDRLEDDADGVGNWTFLQRNSAQIEFDSTLNISLAVPLKGEAVQLAVLQLDHAGSHCQPWSIGHTDLLIKVPNATVPLNFLASTVSCTRSEIQDSGATFFVRGSGSSLRGFITEWMTSDEVRDGDCLETGESLEKTFFLPDLSPPHIELCSLDSQPNTPYLDLSFLIRWSYAASCNNINNVDEGIELSVRRKGDQLWTPLAFFARNENQQTKYGIDLDYDTDSDTVHIRGFSVPVTINDTDVQHNMTFRICSEAVLGSRGVQFRWLQTAQHFNDGFRDTWSLDDVSVSVTHDSSCSEVVFFDDFENEGDSFTVCIFASSVQWTASRRARINEDSDICNDGRNGSAAWFGDYPLVSPETRMIATRLIRLERDVVCPLMVSPLPQSPQLFMSLDEELMAIFLLLYSDVEVGMSQLEDYLDAEAAETVNETQVVYLTTVILDIFGEAPVSRNLSQSFVNIAGQLISAVSSRPEPQESHPVPLTAVSYWRTWTSLPSTTTNPRPATSPLTH</sequence>
<keyword evidence="1" id="KW-0732">Signal</keyword>
<gene>
    <name evidence="2" type="ORF">GBAR_LOCUS24564</name>
</gene>
<feature type="signal peptide" evidence="1">
    <location>
        <begin position="1"/>
        <end position="18"/>
    </location>
</feature>
<name>A0AA35TB10_GEOBA</name>
<evidence type="ECO:0000256" key="1">
    <source>
        <dbReference type="SAM" id="SignalP"/>
    </source>
</evidence>
<feature type="chain" id="PRO_5041456538" evidence="1">
    <location>
        <begin position="19"/>
        <end position="595"/>
    </location>
</feature>
<organism evidence="2 3">
    <name type="scientific">Geodia barretti</name>
    <name type="common">Barrett's horny sponge</name>
    <dbReference type="NCBI Taxonomy" id="519541"/>
    <lineage>
        <taxon>Eukaryota</taxon>
        <taxon>Metazoa</taxon>
        <taxon>Porifera</taxon>
        <taxon>Demospongiae</taxon>
        <taxon>Heteroscleromorpha</taxon>
        <taxon>Tetractinellida</taxon>
        <taxon>Astrophorina</taxon>
        <taxon>Geodiidae</taxon>
        <taxon>Geodia</taxon>
    </lineage>
</organism>
<dbReference type="Proteomes" id="UP001174909">
    <property type="component" value="Unassembled WGS sequence"/>
</dbReference>
<comment type="caution">
    <text evidence="2">The sequence shown here is derived from an EMBL/GenBank/DDBJ whole genome shotgun (WGS) entry which is preliminary data.</text>
</comment>
<evidence type="ECO:0000313" key="2">
    <source>
        <dbReference type="EMBL" id="CAI8044253.1"/>
    </source>
</evidence>
<evidence type="ECO:0000313" key="3">
    <source>
        <dbReference type="Proteomes" id="UP001174909"/>
    </source>
</evidence>
<accession>A0AA35TB10</accession>
<dbReference type="Gene3D" id="2.60.120.260">
    <property type="entry name" value="Galactose-binding domain-like"/>
    <property type="match status" value="1"/>
</dbReference>
<proteinExistence type="predicted"/>
<keyword evidence="3" id="KW-1185">Reference proteome</keyword>
<reference evidence="2" key="1">
    <citation type="submission" date="2023-03" db="EMBL/GenBank/DDBJ databases">
        <authorList>
            <person name="Steffen K."/>
            <person name="Cardenas P."/>
        </authorList>
    </citation>
    <scope>NUCLEOTIDE SEQUENCE</scope>
</reference>